<evidence type="ECO:0000259" key="1">
    <source>
        <dbReference type="Pfam" id="PF12530"/>
    </source>
</evidence>
<dbReference type="PANTHER" id="PTHR16212">
    <property type="entry name" value="FOCADHESIN FAMILY MEMBER"/>
    <property type="match status" value="1"/>
</dbReference>
<feature type="domain" description="DUF3730" evidence="1">
    <location>
        <begin position="264"/>
        <end position="468"/>
    </location>
</feature>
<dbReference type="SUPFAM" id="SSF48371">
    <property type="entry name" value="ARM repeat"/>
    <property type="match status" value="1"/>
</dbReference>
<dbReference type="Pfam" id="PF12530">
    <property type="entry name" value="DUF3730"/>
    <property type="match status" value="1"/>
</dbReference>
<accession>A0ABQ9JGL0</accession>
<keyword evidence="3" id="KW-1185">Reference proteome</keyword>
<dbReference type="EMBL" id="JAPWTJ010000561">
    <property type="protein sequence ID" value="KAJ8977316.1"/>
    <property type="molecule type" value="Genomic_DNA"/>
</dbReference>
<proteinExistence type="predicted"/>
<sequence length="970" mass="112392">MLYAKEDSVYVATLFMPVYIERRSSLETNSELLTEALEYFSLTTDSQHLEILLLWQTSLLHGLAINRLDMRPCIYSLRNVFSEEPCEIFNVNCFLLMISRTIDVCSSVYLLDLLQELLSFKELDLYILETLKASLLQWLVAPSILTAQANELANNILLYIENFKPMNIEERQSFRKYSEEFCKRHETIISANSEVFLYCQICLLLGHFSEEDNILRWLERLQNAPLSFIRSIYHFLCARIYQKKAFSILLNYIEHNKLLSSQLLTLILYKLSETKDSQLHFALLKALPKMVVLKENIPKVIVTIQAISIGTTDLYNFGLSLMFEAWKVEPKCYSYLENMLVRYNFPEKKWESYVTKAYTLKELCERKPELYGKEMVAHLSKVLNDYNTDDGSLPCALAIDGITALCRAEVIDAVTTWTALWPKFINDRRVPVIKSLCGLIHEIPTLPYTESYTTLIEEVVQVLWNYVDFGDPQISEVALYSLTSFPFERICAQMPEKYLDENVVQERMRSGIGVPQTVPGNTWIKFLQENNASAAASNFIIKMISIEVKNYLKYVYQVKGSKEPLNYGYLPTHSIVRGLGDFVRTQWKKIIHDAVYIECLKILSKEYSKPLPPLDWCFLQELIHEPRLKGYCIDIACHQAILSGTARRLAENYIVAVTENPQENEITIVMKNLKHLANSIQPMILKPFFEKSIEFAVIKYNEVHEDRLLKEISQCFIEVLSNKDIQEINKTTIAQMLNDYVSVTDIRCKLFEIFLQTAAALPEKCIKEISHLKDNVSAERLEKVRKIRTAAAIHTNTSPLIWLNEVIEAGSTMQESTEIFSDIQKVFRKHIHNSAECALWLLDLIGQIQAKVADRCDEKIIIYFCDVLILTVIEFSGYSTFIIEENEKCNLKMKQLFPQAFNALLNIEHWNICTSQALEWLYHMNTGETIPADYRNLFGLTLQALRHDDEFTKNLRWMKYLSSRVIHNFS</sequence>
<reference evidence="2" key="1">
    <citation type="journal article" date="2023" name="Insect Mol. Biol.">
        <title>Genome sequencing provides insights into the evolution of gene families encoding plant cell wall-degrading enzymes in longhorned beetles.</title>
        <authorList>
            <person name="Shin N.R."/>
            <person name="Okamura Y."/>
            <person name="Kirsch R."/>
            <person name="Pauchet Y."/>
        </authorList>
    </citation>
    <scope>NUCLEOTIDE SEQUENCE</scope>
    <source>
        <strain evidence="2">MMC_N1</strain>
    </source>
</reference>
<dbReference type="InterPro" id="IPR022542">
    <property type="entry name" value="FOCAD/RST1_DUF3730"/>
</dbReference>
<dbReference type="InterPro" id="IPR045163">
    <property type="entry name" value="Focadhesin/RST1"/>
</dbReference>
<organism evidence="2 3">
    <name type="scientific">Molorchus minor</name>
    <dbReference type="NCBI Taxonomy" id="1323400"/>
    <lineage>
        <taxon>Eukaryota</taxon>
        <taxon>Metazoa</taxon>
        <taxon>Ecdysozoa</taxon>
        <taxon>Arthropoda</taxon>
        <taxon>Hexapoda</taxon>
        <taxon>Insecta</taxon>
        <taxon>Pterygota</taxon>
        <taxon>Neoptera</taxon>
        <taxon>Endopterygota</taxon>
        <taxon>Coleoptera</taxon>
        <taxon>Polyphaga</taxon>
        <taxon>Cucujiformia</taxon>
        <taxon>Chrysomeloidea</taxon>
        <taxon>Cerambycidae</taxon>
        <taxon>Lamiinae</taxon>
        <taxon>Monochamini</taxon>
        <taxon>Molorchus</taxon>
    </lineage>
</organism>
<evidence type="ECO:0000313" key="2">
    <source>
        <dbReference type="EMBL" id="KAJ8977316.1"/>
    </source>
</evidence>
<dbReference type="PANTHER" id="PTHR16212:SF4">
    <property type="entry name" value="FOCADHESIN"/>
    <property type="match status" value="1"/>
</dbReference>
<gene>
    <name evidence="2" type="ORF">NQ317_009334</name>
</gene>
<comment type="caution">
    <text evidence="2">The sequence shown here is derived from an EMBL/GenBank/DDBJ whole genome shotgun (WGS) entry which is preliminary data.</text>
</comment>
<evidence type="ECO:0000313" key="3">
    <source>
        <dbReference type="Proteomes" id="UP001162164"/>
    </source>
</evidence>
<protein>
    <recommendedName>
        <fullName evidence="1">DUF3730 domain-containing protein</fullName>
    </recommendedName>
</protein>
<dbReference type="InterPro" id="IPR016024">
    <property type="entry name" value="ARM-type_fold"/>
</dbReference>
<name>A0ABQ9JGL0_9CUCU</name>
<dbReference type="Proteomes" id="UP001162164">
    <property type="component" value="Unassembled WGS sequence"/>
</dbReference>